<comment type="caution">
    <text evidence="1">The sequence shown here is derived from an EMBL/GenBank/DDBJ whole genome shotgun (WGS) entry which is preliminary data.</text>
</comment>
<dbReference type="EMBL" id="CAJVQB010077085">
    <property type="protein sequence ID" value="CAG8844788.1"/>
    <property type="molecule type" value="Genomic_DNA"/>
</dbReference>
<name>A0ABN7X101_GIGMA</name>
<dbReference type="Proteomes" id="UP000789901">
    <property type="component" value="Unassembled WGS sequence"/>
</dbReference>
<sequence length="43" mass="4932">QRIVLTVISEIKFTKVLNKDMKPVACAQVLDLKFIEEINIESN</sequence>
<feature type="non-terminal residue" evidence="1">
    <location>
        <position position="43"/>
    </location>
</feature>
<organism evidence="1 2">
    <name type="scientific">Gigaspora margarita</name>
    <dbReference type="NCBI Taxonomy" id="4874"/>
    <lineage>
        <taxon>Eukaryota</taxon>
        <taxon>Fungi</taxon>
        <taxon>Fungi incertae sedis</taxon>
        <taxon>Mucoromycota</taxon>
        <taxon>Glomeromycotina</taxon>
        <taxon>Glomeromycetes</taxon>
        <taxon>Diversisporales</taxon>
        <taxon>Gigasporaceae</taxon>
        <taxon>Gigaspora</taxon>
    </lineage>
</organism>
<gene>
    <name evidence="1" type="ORF">GMARGA_LOCUS37296</name>
</gene>
<reference evidence="1 2" key="1">
    <citation type="submission" date="2021-06" db="EMBL/GenBank/DDBJ databases">
        <authorList>
            <person name="Kallberg Y."/>
            <person name="Tangrot J."/>
            <person name="Rosling A."/>
        </authorList>
    </citation>
    <scope>NUCLEOTIDE SEQUENCE [LARGE SCALE GENOMIC DNA]</scope>
    <source>
        <strain evidence="1 2">120-4 pot B 10/14</strain>
    </source>
</reference>
<evidence type="ECO:0000313" key="1">
    <source>
        <dbReference type="EMBL" id="CAG8844788.1"/>
    </source>
</evidence>
<accession>A0ABN7X101</accession>
<proteinExistence type="predicted"/>
<protein>
    <submittedName>
        <fullName evidence="1">32445_t:CDS:1</fullName>
    </submittedName>
</protein>
<keyword evidence="2" id="KW-1185">Reference proteome</keyword>
<evidence type="ECO:0000313" key="2">
    <source>
        <dbReference type="Proteomes" id="UP000789901"/>
    </source>
</evidence>
<feature type="non-terminal residue" evidence="1">
    <location>
        <position position="1"/>
    </location>
</feature>